<dbReference type="PANTHER" id="PTHR22753:SF14">
    <property type="entry name" value="MONOACYLGLYCEROL_DIACYLGLYCEROL O-ACYLTRANSFERASE"/>
    <property type="match status" value="1"/>
</dbReference>
<feature type="transmembrane region" description="Helical" evidence="1">
    <location>
        <begin position="42"/>
        <end position="74"/>
    </location>
</feature>
<reference evidence="3" key="1">
    <citation type="submission" date="2011-05" db="EMBL/GenBank/DDBJ databases">
        <authorList>
            <person name="Richards S.R."/>
            <person name="Qu J."/>
            <person name="Jiang H."/>
            <person name="Jhangiani S.N."/>
            <person name="Agravi P."/>
            <person name="Goodspeed R."/>
            <person name="Gross S."/>
            <person name="Mandapat C."/>
            <person name="Jackson L."/>
            <person name="Mathew T."/>
            <person name="Pu L."/>
            <person name="Thornton R."/>
            <person name="Saada N."/>
            <person name="Wilczek-Boney K.B."/>
            <person name="Lee S."/>
            <person name="Kovar C."/>
            <person name="Wu Y."/>
            <person name="Scherer S.E."/>
            <person name="Worley K.C."/>
            <person name="Muzny D.M."/>
            <person name="Gibbs R."/>
        </authorList>
    </citation>
    <scope>NUCLEOTIDE SEQUENCE</scope>
    <source>
        <strain evidence="3">Brora</strain>
    </source>
</reference>
<dbReference type="EMBL" id="JH431203">
    <property type="status" value="NOT_ANNOTATED_CDS"/>
    <property type="molecule type" value="Genomic_DNA"/>
</dbReference>
<dbReference type="Proteomes" id="UP000014500">
    <property type="component" value="Unassembled WGS sequence"/>
</dbReference>
<dbReference type="EnsemblMetazoa" id="SMAR002658-RA">
    <property type="protein sequence ID" value="SMAR002658-PA"/>
    <property type="gene ID" value="SMAR002658"/>
</dbReference>
<dbReference type="HOGENOM" id="CLU_056812_1_0_1"/>
<dbReference type="AlphaFoldDB" id="T1INS3"/>
<dbReference type="eggNOG" id="KOG4321">
    <property type="taxonomic scope" value="Eukaryota"/>
</dbReference>
<evidence type="ECO:0000313" key="2">
    <source>
        <dbReference type="EnsemblMetazoa" id="SMAR002658-PA"/>
    </source>
</evidence>
<evidence type="ECO:0008006" key="4">
    <source>
        <dbReference type="Google" id="ProtNLM"/>
    </source>
</evidence>
<sequence>MYNMMTTNTSIDEIDFFSWDIDNSVWSAFISPFAHTIYKWTVIVFFLCFFQVIFMATPVLFMGMYFIPTILLYIQDLKMKFNKSYTKVGTEERDIIISYFNRMSSVWHGHEMIGRENIPHGPAIFYLYHGPLAIDIYYLYSKLQCIQKHTTISIIAHKRIENVFGYKRNHRVINHRAFSREEFIDRLKNGWQFVTAIGGLEESKISDSNYRVHLANRKGVAHIVKTMNIKIPIVPIFTKNIQEAFWVPWFARPLLKIVPKKWWYLIVAIGGLPVKLTSIIGKEIEYDLSETPEEIMEKLINGMQSHIDKYQQIPGNKLRALRERFCARKFQILDI</sequence>
<keyword evidence="1" id="KW-0812">Transmembrane</keyword>
<organism evidence="2 3">
    <name type="scientific">Strigamia maritima</name>
    <name type="common">European centipede</name>
    <name type="synonym">Geophilus maritimus</name>
    <dbReference type="NCBI Taxonomy" id="126957"/>
    <lineage>
        <taxon>Eukaryota</taxon>
        <taxon>Metazoa</taxon>
        <taxon>Ecdysozoa</taxon>
        <taxon>Arthropoda</taxon>
        <taxon>Myriapoda</taxon>
        <taxon>Chilopoda</taxon>
        <taxon>Pleurostigmophora</taxon>
        <taxon>Geophilomorpha</taxon>
        <taxon>Linotaeniidae</taxon>
        <taxon>Strigamia</taxon>
    </lineage>
</organism>
<evidence type="ECO:0000256" key="1">
    <source>
        <dbReference type="SAM" id="Phobius"/>
    </source>
</evidence>
<name>T1INS3_STRMM</name>
<dbReference type="OMA" id="RNEFTIW"/>
<accession>T1INS3</accession>
<reference evidence="2" key="2">
    <citation type="submission" date="2015-02" db="UniProtKB">
        <authorList>
            <consortium name="EnsemblMetazoa"/>
        </authorList>
    </citation>
    <scope>IDENTIFICATION</scope>
</reference>
<keyword evidence="3" id="KW-1185">Reference proteome</keyword>
<keyword evidence="1" id="KW-0472">Membrane</keyword>
<dbReference type="STRING" id="126957.T1INS3"/>
<dbReference type="PhylomeDB" id="T1INS3"/>
<keyword evidence="1" id="KW-1133">Transmembrane helix</keyword>
<proteinExistence type="predicted"/>
<dbReference type="GO" id="GO:0016020">
    <property type="term" value="C:membrane"/>
    <property type="evidence" value="ECO:0007669"/>
    <property type="project" value="TreeGrafter"/>
</dbReference>
<evidence type="ECO:0000313" key="3">
    <source>
        <dbReference type="Proteomes" id="UP000014500"/>
    </source>
</evidence>
<dbReference type="PANTHER" id="PTHR22753">
    <property type="entry name" value="TRANSMEMBRANE PROTEIN 68"/>
    <property type="match status" value="1"/>
</dbReference>
<protein>
    <recommendedName>
        <fullName evidence="4">Phospholipid/glycerol acyltransferase domain-containing protein</fullName>
    </recommendedName>
</protein>